<gene>
    <name evidence="2" type="ORF">AVDCRST_MAG84-2782</name>
</gene>
<evidence type="ECO:0000256" key="1">
    <source>
        <dbReference type="SAM" id="MobiDB-lite"/>
    </source>
</evidence>
<name>A0A6J4M5V8_9CYAN</name>
<dbReference type="EMBL" id="CADCTZ010000510">
    <property type="protein sequence ID" value="CAA9349326.1"/>
    <property type="molecule type" value="Genomic_DNA"/>
</dbReference>
<feature type="region of interest" description="Disordered" evidence="1">
    <location>
        <begin position="20"/>
        <end position="47"/>
    </location>
</feature>
<sequence>MVKPAPTGHRRGWFHQLSIPETNNIINPPPPKGKSESTFFEDDRTTG</sequence>
<accession>A0A6J4M5V8</accession>
<reference evidence="2" key="1">
    <citation type="submission" date="2020-02" db="EMBL/GenBank/DDBJ databases">
        <authorList>
            <person name="Meier V. D."/>
        </authorList>
    </citation>
    <scope>NUCLEOTIDE SEQUENCE</scope>
    <source>
        <strain evidence="2">AVDCRST_MAG84</strain>
    </source>
</reference>
<organism evidence="2">
    <name type="scientific">uncultured Microcoleus sp</name>
    <dbReference type="NCBI Taxonomy" id="259945"/>
    <lineage>
        <taxon>Bacteria</taxon>
        <taxon>Bacillati</taxon>
        <taxon>Cyanobacteriota</taxon>
        <taxon>Cyanophyceae</taxon>
        <taxon>Oscillatoriophycideae</taxon>
        <taxon>Oscillatoriales</taxon>
        <taxon>Microcoleaceae</taxon>
        <taxon>Microcoleus</taxon>
        <taxon>environmental samples</taxon>
    </lineage>
</organism>
<protein>
    <submittedName>
        <fullName evidence="2">Uncharacterized protein</fullName>
    </submittedName>
</protein>
<evidence type="ECO:0000313" key="2">
    <source>
        <dbReference type="EMBL" id="CAA9349326.1"/>
    </source>
</evidence>
<proteinExistence type="predicted"/>
<dbReference type="AlphaFoldDB" id="A0A6J4M5V8"/>